<reference evidence="1 2" key="1">
    <citation type="submission" date="2022-04" db="EMBL/GenBank/DDBJ databases">
        <title>Diverse halophilic archaea isolated from saline environments.</title>
        <authorList>
            <person name="Cui H.-L."/>
        </authorList>
    </citation>
    <scope>NUCLEOTIDE SEQUENCE [LARGE SCALE GENOMIC DNA]</scope>
    <source>
        <strain evidence="1 2">XZYJT49</strain>
    </source>
</reference>
<dbReference type="KEGG" id="halx:M0R89_15480"/>
<dbReference type="RefSeq" id="WP_248649978.1">
    <property type="nucleotide sequence ID" value="NZ_CP096659.1"/>
</dbReference>
<sequence>MTHDTDSEQTVRAQLNEIADHCETHDEYPEDVSKTDVQELGQTLHDQLADRIETYVAETNFTRREAEVWALYKYVDEYNNFVTYDGATLLLSTPGTGFSETTEADEGAAVSQSVTSEDAEQLFRAAEEKVEDARQTVGAVTFPDRDEVLTSPNLVWLNHHTVQRLRSQQQSGETTLDDVATRILDETETQRSLEEFVHGYLGTRGEDNVTQLAVERESFKTGALQITSHTLTQEELPDIVTETDAIIHHGHRYDLHFHEDPFGPRDLNRLTLYAGNNIIGMDAVSLKEGLAAANEHMKDLLESDEPLASRTVE</sequence>
<dbReference type="GeneID" id="72186629"/>
<keyword evidence="2" id="KW-1185">Reference proteome</keyword>
<evidence type="ECO:0000313" key="2">
    <source>
        <dbReference type="Proteomes" id="UP000830729"/>
    </source>
</evidence>
<organism evidence="1 2">
    <name type="scientific">Halorussus limi</name>
    <dbReference type="NCBI Taxonomy" id="2938695"/>
    <lineage>
        <taxon>Archaea</taxon>
        <taxon>Methanobacteriati</taxon>
        <taxon>Methanobacteriota</taxon>
        <taxon>Stenosarchaea group</taxon>
        <taxon>Halobacteria</taxon>
        <taxon>Halobacteriales</taxon>
        <taxon>Haladaptataceae</taxon>
        <taxon>Halorussus</taxon>
    </lineage>
</organism>
<name>A0A8U0HST6_9EURY</name>
<gene>
    <name evidence="1" type="ORF">M0R89_15480</name>
</gene>
<dbReference type="EMBL" id="CP096659">
    <property type="protein sequence ID" value="UPV73928.1"/>
    <property type="molecule type" value="Genomic_DNA"/>
</dbReference>
<proteinExistence type="predicted"/>
<dbReference type="Proteomes" id="UP000830729">
    <property type="component" value="Chromosome"/>
</dbReference>
<evidence type="ECO:0000313" key="1">
    <source>
        <dbReference type="EMBL" id="UPV73928.1"/>
    </source>
</evidence>
<protein>
    <submittedName>
        <fullName evidence="1">Uncharacterized protein</fullName>
    </submittedName>
</protein>
<dbReference type="AlphaFoldDB" id="A0A8U0HST6"/>
<accession>A0A8U0HST6</accession>